<proteinExistence type="predicted"/>
<reference evidence="1" key="1">
    <citation type="submission" date="2018-02" db="EMBL/GenBank/DDBJ databases">
        <title>Rhizophora mucronata_Transcriptome.</title>
        <authorList>
            <person name="Meera S.P."/>
            <person name="Sreeshan A."/>
            <person name="Augustine A."/>
        </authorList>
    </citation>
    <scope>NUCLEOTIDE SEQUENCE</scope>
    <source>
        <tissue evidence="1">Leaf</tissue>
    </source>
</reference>
<name>A0A2P2PPV2_RHIMU</name>
<organism evidence="1">
    <name type="scientific">Rhizophora mucronata</name>
    <name type="common">Asiatic mangrove</name>
    <dbReference type="NCBI Taxonomy" id="61149"/>
    <lineage>
        <taxon>Eukaryota</taxon>
        <taxon>Viridiplantae</taxon>
        <taxon>Streptophyta</taxon>
        <taxon>Embryophyta</taxon>
        <taxon>Tracheophyta</taxon>
        <taxon>Spermatophyta</taxon>
        <taxon>Magnoliopsida</taxon>
        <taxon>eudicotyledons</taxon>
        <taxon>Gunneridae</taxon>
        <taxon>Pentapetalae</taxon>
        <taxon>rosids</taxon>
        <taxon>fabids</taxon>
        <taxon>Malpighiales</taxon>
        <taxon>Rhizophoraceae</taxon>
        <taxon>Rhizophora</taxon>
    </lineage>
</organism>
<dbReference type="EMBL" id="GGEC01076283">
    <property type="protein sequence ID" value="MBX56767.1"/>
    <property type="molecule type" value="Transcribed_RNA"/>
</dbReference>
<sequence>MGFHNCLNFDNILCVMLFENMVKTLSASFSYRFSLPNFLFNLSILF</sequence>
<protein>
    <submittedName>
        <fullName evidence="1">Uncharacterized protein</fullName>
    </submittedName>
</protein>
<dbReference type="AlphaFoldDB" id="A0A2P2PPV2"/>
<accession>A0A2P2PPV2</accession>
<evidence type="ECO:0000313" key="1">
    <source>
        <dbReference type="EMBL" id="MBX56767.1"/>
    </source>
</evidence>